<evidence type="ECO:0000313" key="1">
    <source>
        <dbReference type="EMBL" id="GHC04589.1"/>
    </source>
</evidence>
<dbReference type="EMBL" id="BMXG01000012">
    <property type="protein sequence ID" value="GHC04589.1"/>
    <property type="molecule type" value="Genomic_DNA"/>
</dbReference>
<dbReference type="Proteomes" id="UP000642829">
    <property type="component" value="Unassembled WGS sequence"/>
</dbReference>
<dbReference type="Gene3D" id="2.60.120.260">
    <property type="entry name" value="Galactose-binding domain-like"/>
    <property type="match status" value="1"/>
</dbReference>
<dbReference type="AlphaFoldDB" id="A0A8J3DCJ9"/>
<gene>
    <name evidence="1" type="ORF">GCM10007047_21800</name>
</gene>
<reference evidence="1" key="1">
    <citation type="journal article" date="2014" name="Int. J. Syst. Evol. Microbiol.">
        <title>Complete genome sequence of Corynebacterium casei LMG S-19264T (=DSM 44701T), isolated from a smear-ripened cheese.</title>
        <authorList>
            <consortium name="US DOE Joint Genome Institute (JGI-PGF)"/>
            <person name="Walter F."/>
            <person name="Albersmeier A."/>
            <person name="Kalinowski J."/>
            <person name="Ruckert C."/>
        </authorList>
    </citation>
    <scope>NUCLEOTIDE SEQUENCE</scope>
    <source>
        <strain evidence="1">KCTC 12870</strain>
    </source>
</reference>
<comment type="caution">
    <text evidence="1">The sequence shown here is derived from an EMBL/GenBank/DDBJ whole genome shotgun (WGS) entry which is preliminary data.</text>
</comment>
<organism evidence="1 2">
    <name type="scientific">Cerasicoccus arenae</name>
    <dbReference type="NCBI Taxonomy" id="424488"/>
    <lineage>
        <taxon>Bacteria</taxon>
        <taxon>Pseudomonadati</taxon>
        <taxon>Verrucomicrobiota</taxon>
        <taxon>Opitutia</taxon>
        <taxon>Puniceicoccales</taxon>
        <taxon>Cerasicoccaceae</taxon>
        <taxon>Cerasicoccus</taxon>
    </lineage>
</organism>
<reference evidence="1" key="2">
    <citation type="submission" date="2020-09" db="EMBL/GenBank/DDBJ databases">
        <authorList>
            <person name="Sun Q."/>
            <person name="Kim S."/>
        </authorList>
    </citation>
    <scope>NUCLEOTIDE SEQUENCE</scope>
    <source>
        <strain evidence="1">KCTC 12870</strain>
    </source>
</reference>
<accession>A0A8J3DCJ9</accession>
<sequence>MIDLVCDNEILATNGPTGNDQVFRFSGLKGETRTYEIWLPVFAYTYVKSIRVVDGATLQPVADERVRWLTYGSSITQCRACLSPDRA</sequence>
<proteinExistence type="predicted"/>
<protein>
    <submittedName>
        <fullName evidence="1">Uncharacterized protein</fullName>
    </submittedName>
</protein>
<dbReference type="RefSeq" id="WP_189515016.1">
    <property type="nucleotide sequence ID" value="NZ_BMXG01000012.1"/>
</dbReference>
<name>A0A8J3DCJ9_9BACT</name>
<keyword evidence="2" id="KW-1185">Reference proteome</keyword>
<evidence type="ECO:0000313" key="2">
    <source>
        <dbReference type="Proteomes" id="UP000642829"/>
    </source>
</evidence>